<gene>
    <name evidence="4" type="primary">ECI2</name>
</gene>
<evidence type="ECO:0000256" key="1">
    <source>
        <dbReference type="ARBA" id="ARBA00004275"/>
    </source>
</evidence>
<dbReference type="EMBL" id="GAKP01009368">
    <property type="protein sequence ID" value="JAC49584.1"/>
    <property type="molecule type" value="Transcribed_RNA"/>
</dbReference>
<protein>
    <submittedName>
        <fullName evidence="4">Enoyl-CoA delta isomerase 2, mitochondrial</fullName>
    </submittedName>
</protein>
<dbReference type="InterPro" id="IPR051053">
    <property type="entry name" value="ECH/Chromodomain_protein"/>
</dbReference>
<dbReference type="GO" id="GO:0005777">
    <property type="term" value="C:peroxisome"/>
    <property type="evidence" value="ECO:0007669"/>
    <property type="project" value="UniProtKB-SubCell"/>
</dbReference>
<dbReference type="SUPFAM" id="SSF52096">
    <property type="entry name" value="ClpP/crotonase"/>
    <property type="match status" value="1"/>
</dbReference>
<dbReference type="Gene3D" id="1.10.12.10">
    <property type="entry name" value="Lyase 2-enoyl-coa Hydratase, Chain A, domain 2"/>
    <property type="match status" value="1"/>
</dbReference>
<dbReference type="InterPro" id="IPR014748">
    <property type="entry name" value="Enoyl-CoA_hydra_C"/>
</dbReference>
<evidence type="ECO:0000256" key="2">
    <source>
        <dbReference type="ARBA" id="ARBA00023140"/>
    </source>
</evidence>
<dbReference type="Gene3D" id="3.90.226.10">
    <property type="entry name" value="2-enoyl-CoA Hydratase, Chain A, domain 1"/>
    <property type="match status" value="1"/>
</dbReference>
<dbReference type="PANTHER" id="PTHR43684">
    <property type="match status" value="1"/>
</dbReference>
<comment type="subcellular location">
    <subcellularLocation>
        <location evidence="1">Peroxisome</location>
    </subcellularLocation>
</comment>
<organism evidence="4">
    <name type="scientific">Bactrocera dorsalis</name>
    <name type="common">Oriental fruit fly</name>
    <name type="synonym">Dacus dorsalis</name>
    <dbReference type="NCBI Taxonomy" id="27457"/>
    <lineage>
        <taxon>Eukaryota</taxon>
        <taxon>Metazoa</taxon>
        <taxon>Ecdysozoa</taxon>
        <taxon>Arthropoda</taxon>
        <taxon>Hexapoda</taxon>
        <taxon>Insecta</taxon>
        <taxon>Pterygota</taxon>
        <taxon>Neoptera</taxon>
        <taxon>Endopterygota</taxon>
        <taxon>Diptera</taxon>
        <taxon>Brachycera</taxon>
        <taxon>Muscomorpha</taxon>
        <taxon>Tephritoidea</taxon>
        <taxon>Tephritidae</taxon>
        <taxon>Bactrocera</taxon>
        <taxon>Bactrocera</taxon>
    </lineage>
</organism>
<dbReference type="GO" id="GO:0004165">
    <property type="term" value="F:delta(3)-delta(2)-enoyl-CoA isomerase activity"/>
    <property type="evidence" value="ECO:0007669"/>
    <property type="project" value="UniProtKB-ARBA"/>
</dbReference>
<dbReference type="PANTHER" id="PTHR43684:SF1">
    <property type="entry name" value="ENOYL-COA DELTA ISOMERASE 2"/>
    <property type="match status" value="1"/>
</dbReference>
<dbReference type="AlphaFoldDB" id="A0A034W4E6"/>
<reference evidence="4" key="1">
    <citation type="journal article" date="2014" name="BMC Genomics">
        <title>Characterizing the developmental transcriptome of the oriental fruit fly, Bactrocera dorsalis (Diptera: Tephritidae) through comparative genomic analysis with Drosophila melanogaster utilizing modENCODE datasets.</title>
        <authorList>
            <person name="Geib S.M."/>
            <person name="Calla B."/>
            <person name="Hall B."/>
            <person name="Hou S."/>
            <person name="Manoukis N.C."/>
        </authorList>
    </citation>
    <scope>NUCLEOTIDE SEQUENCE</scope>
    <source>
        <strain evidence="4">Punador</strain>
    </source>
</reference>
<evidence type="ECO:0000256" key="3">
    <source>
        <dbReference type="ARBA" id="ARBA00023235"/>
    </source>
</evidence>
<dbReference type="Pfam" id="PF00378">
    <property type="entry name" value="ECH_1"/>
    <property type="match status" value="1"/>
</dbReference>
<dbReference type="CDD" id="cd06558">
    <property type="entry name" value="crotonase-like"/>
    <property type="match status" value="1"/>
</dbReference>
<sequence length="300" mass="33046">MSATKNGIEIEINAQRTATSATTTTAVTPTKRLPGGYGELDVEQRGPICVITFKRSAVRNALTRRGYYELIRALADATFSETITTVVLTGAAGNFSAGNDLTQLRQYADPQAFLRCSEYVLSLLIKAFIYCPKVLVALVDGACIGIGFVIAALCDVVYCTERAYFQAPFTQYGICPEGCLTYLLPQLLGRVKAAELLLFGTRLSADEALCYNFVARIIQATDIERQFWPQLEEYARLPLESLRATKRLLSAAERTQLLNALKAECGELKSLRLGETYQRAIEAFVNRKAREGGVLSKNKL</sequence>
<dbReference type="OrthoDB" id="409763at2759"/>
<dbReference type="InterPro" id="IPR001753">
    <property type="entry name" value="Enoyl-CoA_hydra/iso"/>
</dbReference>
<accession>A0A034W4E6</accession>
<keyword evidence="2" id="KW-0576">Peroxisome</keyword>
<keyword evidence="3 4" id="KW-0413">Isomerase</keyword>
<name>A0A034W4E6_BACDO</name>
<proteinExistence type="predicted"/>
<evidence type="ECO:0000313" key="4">
    <source>
        <dbReference type="EMBL" id="JAC49584.1"/>
    </source>
</evidence>
<dbReference type="InterPro" id="IPR029045">
    <property type="entry name" value="ClpP/crotonase-like_dom_sf"/>
</dbReference>